<organism evidence="1 2">
    <name type="scientific">Pristionchus entomophagus</name>
    <dbReference type="NCBI Taxonomy" id="358040"/>
    <lineage>
        <taxon>Eukaryota</taxon>
        <taxon>Metazoa</taxon>
        <taxon>Ecdysozoa</taxon>
        <taxon>Nematoda</taxon>
        <taxon>Chromadorea</taxon>
        <taxon>Rhabditida</taxon>
        <taxon>Rhabditina</taxon>
        <taxon>Diplogasteromorpha</taxon>
        <taxon>Diplogasteroidea</taxon>
        <taxon>Neodiplogasteridae</taxon>
        <taxon>Pristionchus</taxon>
    </lineage>
</organism>
<accession>A0AAV5T872</accession>
<evidence type="ECO:0000313" key="2">
    <source>
        <dbReference type="Proteomes" id="UP001432027"/>
    </source>
</evidence>
<reference evidence="1" key="1">
    <citation type="submission" date="2023-10" db="EMBL/GenBank/DDBJ databases">
        <title>Genome assembly of Pristionchus species.</title>
        <authorList>
            <person name="Yoshida K."/>
            <person name="Sommer R.J."/>
        </authorList>
    </citation>
    <scope>NUCLEOTIDE SEQUENCE</scope>
    <source>
        <strain evidence="1">RS0144</strain>
    </source>
</reference>
<protein>
    <submittedName>
        <fullName evidence="1">Uncharacterized protein</fullName>
    </submittedName>
</protein>
<keyword evidence="2" id="KW-1185">Reference proteome</keyword>
<proteinExistence type="predicted"/>
<name>A0AAV5T872_9BILA</name>
<dbReference type="Proteomes" id="UP001432027">
    <property type="component" value="Unassembled WGS sequence"/>
</dbReference>
<evidence type="ECO:0000313" key="1">
    <source>
        <dbReference type="EMBL" id="GMS87876.1"/>
    </source>
</evidence>
<dbReference type="EMBL" id="BTSX01000003">
    <property type="protein sequence ID" value="GMS87876.1"/>
    <property type="molecule type" value="Genomic_DNA"/>
</dbReference>
<gene>
    <name evidence="1" type="ORF">PENTCL1PPCAC_10051</name>
</gene>
<comment type="caution">
    <text evidence="1">The sequence shown here is derived from an EMBL/GenBank/DDBJ whole genome shotgun (WGS) entry which is preliminary data.</text>
</comment>
<feature type="non-terminal residue" evidence="1">
    <location>
        <position position="1"/>
    </location>
</feature>
<feature type="non-terminal residue" evidence="1">
    <location>
        <position position="109"/>
    </location>
</feature>
<dbReference type="AlphaFoldDB" id="A0AAV5T872"/>
<sequence length="109" mass="12726">GWYFPKAINLLARPIADTREQTSIRAWRADISIHFDSLLQYSLIDQKIVENRLAIGLPIDHYCVSTEKFLYFMRTYRPKFDLGDELIRKDKEIVDVCERILDLCGVCGT</sequence>